<gene>
    <name evidence="1" type="ORF">Poli38472_009715</name>
</gene>
<protein>
    <submittedName>
        <fullName evidence="1">Uncharacterized protein</fullName>
    </submittedName>
</protein>
<sequence length="71" mass="7741">MIFSHCPSTSRSSPRVEAAVTASWVLSSIVEAIGSGDWPEHVCLVPLFLRLYPSCWDVLSSSGYAGYQSFT</sequence>
<dbReference type="EMBL" id="SPLM01000074">
    <property type="protein sequence ID" value="TMW62222.1"/>
    <property type="molecule type" value="Genomic_DNA"/>
</dbReference>
<organism evidence="1 2">
    <name type="scientific">Pythium oligandrum</name>
    <name type="common">Mycoparasitic fungus</name>
    <dbReference type="NCBI Taxonomy" id="41045"/>
    <lineage>
        <taxon>Eukaryota</taxon>
        <taxon>Sar</taxon>
        <taxon>Stramenopiles</taxon>
        <taxon>Oomycota</taxon>
        <taxon>Peronosporomycetes</taxon>
        <taxon>Pythiales</taxon>
        <taxon>Pythiaceae</taxon>
        <taxon>Pythium</taxon>
    </lineage>
</organism>
<proteinExistence type="predicted"/>
<accession>A0A8K1FJW3</accession>
<evidence type="ECO:0000313" key="2">
    <source>
        <dbReference type="Proteomes" id="UP000794436"/>
    </source>
</evidence>
<reference evidence="1" key="1">
    <citation type="submission" date="2019-03" db="EMBL/GenBank/DDBJ databases">
        <title>Long read genome sequence of the mycoparasitic Pythium oligandrum ATCC 38472 isolated from sugarbeet rhizosphere.</title>
        <authorList>
            <person name="Gaulin E."/>
        </authorList>
    </citation>
    <scope>NUCLEOTIDE SEQUENCE</scope>
    <source>
        <strain evidence="1">ATCC 38472_TT</strain>
    </source>
</reference>
<comment type="caution">
    <text evidence="1">The sequence shown here is derived from an EMBL/GenBank/DDBJ whole genome shotgun (WGS) entry which is preliminary data.</text>
</comment>
<name>A0A8K1FJW3_PYTOL</name>
<evidence type="ECO:0000313" key="1">
    <source>
        <dbReference type="EMBL" id="TMW62222.1"/>
    </source>
</evidence>
<dbReference type="Proteomes" id="UP000794436">
    <property type="component" value="Unassembled WGS sequence"/>
</dbReference>
<keyword evidence="2" id="KW-1185">Reference proteome</keyword>
<dbReference type="AlphaFoldDB" id="A0A8K1FJW3"/>